<dbReference type="PROSITE" id="PS51186">
    <property type="entry name" value="GNAT"/>
    <property type="match status" value="1"/>
</dbReference>
<keyword evidence="3" id="KW-0808">Transferase</keyword>
<evidence type="ECO:0000313" key="7">
    <source>
        <dbReference type="Proteomes" id="UP001501577"/>
    </source>
</evidence>
<comment type="caution">
    <text evidence="6">The sequence shown here is derived from an EMBL/GenBank/DDBJ whole genome shotgun (WGS) entry which is preliminary data.</text>
</comment>
<gene>
    <name evidence="6" type="primary">rimI_1</name>
    <name evidence="6" type="ORF">GCM10019998_20970</name>
</gene>
<feature type="domain" description="N-acetyltransferase" evidence="5">
    <location>
        <begin position="1"/>
        <end position="150"/>
    </location>
</feature>
<evidence type="ECO:0000256" key="2">
    <source>
        <dbReference type="ARBA" id="ARBA00022490"/>
    </source>
</evidence>
<keyword evidence="6" id="KW-0687">Ribonucleoprotein</keyword>
<proteinExistence type="inferred from homology"/>
<sequence>MRLVNECFFNAEKLAEQLFVLSNKSYTFGSPWTKKQFKADICNEQSGYLILEETEIIAYLCYHQFLDEMEIFNLAIAKKAQKKGYGLLLLNYLNQVALAEQAERIILEVRISNQAAQQLYLKNGFEVIFRRPNYYSKPLEDALVMTKKVRPEEKNERIDIRN</sequence>
<name>A0ABN3YAI3_9ENTE</name>
<dbReference type="PANTHER" id="PTHR43420">
    <property type="entry name" value="ACETYLTRANSFERASE"/>
    <property type="match status" value="1"/>
</dbReference>
<evidence type="ECO:0000256" key="3">
    <source>
        <dbReference type="ARBA" id="ARBA00022679"/>
    </source>
</evidence>
<comment type="similarity">
    <text evidence="1">Belongs to the acetyltransferase family. RimI subfamily.</text>
</comment>
<dbReference type="PANTHER" id="PTHR43420:SF44">
    <property type="entry name" value="ACETYLTRANSFERASE YPEA"/>
    <property type="match status" value="1"/>
</dbReference>
<dbReference type="GO" id="GO:0005840">
    <property type="term" value="C:ribosome"/>
    <property type="evidence" value="ECO:0007669"/>
    <property type="project" value="UniProtKB-KW"/>
</dbReference>
<evidence type="ECO:0000313" key="6">
    <source>
        <dbReference type="EMBL" id="GAA3024163.1"/>
    </source>
</evidence>
<dbReference type="EMBL" id="BAAAXQ010000069">
    <property type="protein sequence ID" value="GAA3024163.1"/>
    <property type="molecule type" value="Genomic_DNA"/>
</dbReference>
<dbReference type="InterPro" id="IPR006464">
    <property type="entry name" value="AcTrfase_RimI/Ard1"/>
</dbReference>
<keyword evidence="6" id="KW-0689">Ribosomal protein</keyword>
<dbReference type="Pfam" id="PF00583">
    <property type="entry name" value="Acetyltransf_1"/>
    <property type="match status" value="1"/>
</dbReference>
<keyword evidence="2" id="KW-0963">Cytoplasm</keyword>
<dbReference type="Proteomes" id="UP001501577">
    <property type="component" value="Unassembled WGS sequence"/>
</dbReference>
<reference evidence="6 7" key="1">
    <citation type="journal article" date="2019" name="Int. J. Syst. Evol. Microbiol.">
        <title>The Global Catalogue of Microorganisms (GCM) 10K type strain sequencing project: providing services to taxonomists for standard genome sequencing and annotation.</title>
        <authorList>
            <consortium name="The Broad Institute Genomics Platform"/>
            <consortium name="The Broad Institute Genome Sequencing Center for Infectious Disease"/>
            <person name="Wu L."/>
            <person name="Ma J."/>
        </authorList>
    </citation>
    <scope>NUCLEOTIDE SEQUENCE [LARGE SCALE GENOMIC DNA]</scope>
    <source>
        <strain evidence="6 7">JCM 8736</strain>
    </source>
</reference>
<dbReference type="NCBIfam" id="TIGR01575">
    <property type="entry name" value="rimI"/>
    <property type="match status" value="1"/>
</dbReference>
<evidence type="ECO:0000256" key="1">
    <source>
        <dbReference type="ARBA" id="ARBA00005395"/>
    </source>
</evidence>
<organism evidence="6 7">
    <name type="scientific">Tetragenococcus solitarius</name>
    <dbReference type="NCBI Taxonomy" id="71453"/>
    <lineage>
        <taxon>Bacteria</taxon>
        <taxon>Bacillati</taxon>
        <taxon>Bacillota</taxon>
        <taxon>Bacilli</taxon>
        <taxon>Lactobacillales</taxon>
        <taxon>Enterococcaceae</taxon>
        <taxon>Tetragenococcus</taxon>
    </lineage>
</organism>
<evidence type="ECO:0000259" key="5">
    <source>
        <dbReference type="PROSITE" id="PS51186"/>
    </source>
</evidence>
<dbReference type="SUPFAM" id="SSF55729">
    <property type="entry name" value="Acyl-CoA N-acyltransferases (Nat)"/>
    <property type="match status" value="1"/>
</dbReference>
<evidence type="ECO:0000256" key="4">
    <source>
        <dbReference type="ARBA" id="ARBA00023315"/>
    </source>
</evidence>
<protein>
    <submittedName>
        <fullName evidence="6">Ribosomal protein S18-alanine N-acetyltransferase</fullName>
    </submittedName>
</protein>
<dbReference type="InterPro" id="IPR050680">
    <property type="entry name" value="YpeA/RimI_acetyltransf"/>
</dbReference>
<dbReference type="InterPro" id="IPR016181">
    <property type="entry name" value="Acyl_CoA_acyltransferase"/>
</dbReference>
<dbReference type="Gene3D" id="3.40.630.30">
    <property type="match status" value="1"/>
</dbReference>
<dbReference type="RefSeq" id="WP_068710499.1">
    <property type="nucleotide sequence ID" value="NZ_BAAAXQ010000069.1"/>
</dbReference>
<dbReference type="InterPro" id="IPR000182">
    <property type="entry name" value="GNAT_dom"/>
</dbReference>
<keyword evidence="7" id="KW-1185">Reference proteome</keyword>
<accession>A0ABN3YAI3</accession>
<keyword evidence="4" id="KW-0012">Acyltransferase</keyword>